<proteinExistence type="predicted"/>
<feature type="domain" description="CBM2" evidence="1">
    <location>
        <begin position="1"/>
        <end position="45"/>
    </location>
</feature>
<accession>A0ABP8TE31</accession>
<dbReference type="SUPFAM" id="SSF49384">
    <property type="entry name" value="Carbohydrate-binding domain"/>
    <property type="match status" value="1"/>
</dbReference>
<gene>
    <name evidence="2" type="ORF">GCM10023195_20690</name>
</gene>
<reference evidence="3" key="1">
    <citation type="journal article" date="2019" name="Int. J. Syst. Evol. Microbiol.">
        <title>The Global Catalogue of Microorganisms (GCM) 10K type strain sequencing project: providing services to taxonomists for standard genome sequencing and annotation.</title>
        <authorList>
            <consortium name="The Broad Institute Genomics Platform"/>
            <consortium name="The Broad Institute Genome Sequencing Center for Infectious Disease"/>
            <person name="Wu L."/>
            <person name="Ma J."/>
        </authorList>
    </citation>
    <scope>NUCLEOTIDE SEQUENCE [LARGE SCALE GENOMIC DNA]</scope>
    <source>
        <strain evidence="3">JCM 17938</strain>
    </source>
</reference>
<dbReference type="InterPro" id="IPR008965">
    <property type="entry name" value="CBM2/CBM3_carb-bd_dom_sf"/>
</dbReference>
<dbReference type="Gene3D" id="2.60.40.290">
    <property type="match status" value="1"/>
</dbReference>
<dbReference type="PROSITE" id="PS51173">
    <property type="entry name" value="CBM2"/>
    <property type="match status" value="1"/>
</dbReference>
<dbReference type="RefSeq" id="WP_345352030.1">
    <property type="nucleotide sequence ID" value="NZ_BAABHJ010000005.1"/>
</dbReference>
<name>A0ABP8TE31_9ACTN</name>
<evidence type="ECO:0000259" key="1">
    <source>
        <dbReference type="PROSITE" id="PS51173"/>
    </source>
</evidence>
<comment type="caution">
    <text evidence="2">The sequence shown here is derived from an EMBL/GenBank/DDBJ whole genome shotgun (WGS) entry which is preliminary data.</text>
</comment>
<protein>
    <recommendedName>
        <fullName evidence="1">CBM2 domain-containing protein</fullName>
    </recommendedName>
</protein>
<dbReference type="Pfam" id="PF00553">
    <property type="entry name" value="CBM_2"/>
    <property type="match status" value="1"/>
</dbReference>
<keyword evidence="3" id="KW-1185">Reference proteome</keyword>
<evidence type="ECO:0000313" key="2">
    <source>
        <dbReference type="EMBL" id="GAA4605882.1"/>
    </source>
</evidence>
<dbReference type="EMBL" id="BAABHJ010000005">
    <property type="protein sequence ID" value="GAA4605882.1"/>
    <property type="molecule type" value="Genomic_DNA"/>
</dbReference>
<dbReference type="InterPro" id="IPR001919">
    <property type="entry name" value="CBD2"/>
</dbReference>
<evidence type="ECO:0000313" key="3">
    <source>
        <dbReference type="Proteomes" id="UP001500212"/>
    </source>
</evidence>
<sequence length="45" mass="4602">MTAVNLSWNGHLRPGASAAVGFTGAWTGRNPVPTAFTLNGQKCGS</sequence>
<dbReference type="InterPro" id="IPR012291">
    <property type="entry name" value="CBM2_carb-bd_dom_sf"/>
</dbReference>
<organism evidence="2 3">
    <name type="scientific">Actinoallomurus liliacearum</name>
    <dbReference type="NCBI Taxonomy" id="1080073"/>
    <lineage>
        <taxon>Bacteria</taxon>
        <taxon>Bacillati</taxon>
        <taxon>Actinomycetota</taxon>
        <taxon>Actinomycetes</taxon>
        <taxon>Streptosporangiales</taxon>
        <taxon>Thermomonosporaceae</taxon>
        <taxon>Actinoallomurus</taxon>
    </lineage>
</organism>
<dbReference type="Proteomes" id="UP001500212">
    <property type="component" value="Unassembled WGS sequence"/>
</dbReference>